<dbReference type="NCBIfam" id="TIGR03649">
    <property type="entry name" value="ergot_EASG"/>
    <property type="match status" value="1"/>
</dbReference>
<dbReference type="InterPro" id="IPR036291">
    <property type="entry name" value="NAD(P)-bd_dom_sf"/>
</dbReference>
<gene>
    <name evidence="6" type="ORF">FHS92_001400</name>
</gene>
<reference evidence="6 7" key="1">
    <citation type="submission" date="2020-08" db="EMBL/GenBank/DDBJ databases">
        <title>Genomic Encyclopedia of Type Strains, Phase IV (KMG-IV): sequencing the most valuable type-strain genomes for metagenomic binning, comparative biology and taxonomic classification.</title>
        <authorList>
            <person name="Goeker M."/>
        </authorList>
    </citation>
    <scope>NUCLEOTIDE SEQUENCE [LARGE SCALE GENOMIC DNA]</scope>
    <source>
        <strain evidence="6 7">DSM 102255</strain>
    </source>
</reference>
<evidence type="ECO:0000313" key="6">
    <source>
        <dbReference type="EMBL" id="MBB6123671.1"/>
    </source>
</evidence>
<evidence type="ECO:0000256" key="1">
    <source>
        <dbReference type="ARBA" id="ARBA00005107"/>
    </source>
</evidence>
<dbReference type="Proteomes" id="UP000552700">
    <property type="component" value="Unassembled WGS sequence"/>
</dbReference>
<keyword evidence="3" id="KW-0017">Alkaloid metabolism</keyword>
<comment type="caution">
    <text evidence="6">The sequence shown here is derived from an EMBL/GenBank/DDBJ whole genome shotgun (WGS) entry which is preliminary data.</text>
</comment>
<organism evidence="6 7">
    <name type="scientific">Sphingobium subterraneum</name>
    <dbReference type="NCBI Taxonomy" id="627688"/>
    <lineage>
        <taxon>Bacteria</taxon>
        <taxon>Pseudomonadati</taxon>
        <taxon>Pseudomonadota</taxon>
        <taxon>Alphaproteobacteria</taxon>
        <taxon>Sphingomonadales</taxon>
        <taxon>Sphingomonadaceae</taxon>
        <taxon>Sphingobium</taxon>
    </lineage>
</organism>
<evidence type="ECO:0000256" key="3">
    <source>
        <dbReference type="ARBA" id="ARBA00022589"/>
    </source>
</evidence>
<keyword evidence="7" id="KW-1185">Reference proteome</keyword>
<dbReference type="RefSeq" id="WP_184079032.1">
    <property type="nucleotide sequence ID" value="NZ_JACIJP010000002.1"/>
</dbReference>
<comment type="pathway">
    <text evidence="1">Alkaloid biosynthesis; ergot alkaloid biosynthesis.</text>
</comment>
<name>A0A841J633_9SPHN</name>
<dbReference type="EMBL" id="JACIJP010000002">
    <property type="protein sequence ID" value="MBB6123671.1"/>
    <property type="molecule type" value="Genomic_DNA"/>
</dbReference>
<evidence type="ECO:0000313" key="7">
    <source>
        <dbReference type="Proteomes" id="UP000552700"/>
    </source>
</evidence>
<keyword evidence="4" id="KW-0560">Oxidoreductase</keyword>
<feature type="domain" description="NmrA-like" evidence="5">
    <location>
        <begin position="2"/>
        <end position="221"/>
    </location>
</feature>
<dbReference type="GO" id="GO:0016491">
    <property type="term" value="F:oxidoreductase activity"/>
    <property type="evidence" value="ECO:0007669"/>
    <property type="project" value="UniProtKB-KW"/>
</dbReference>
<protein>
    <submittedName>
        <fullName evidence="6">Ergot alkaloid biosynthesis protein</fullName>
    </submittedName>
</protein>
<sequence length="280" mass="29592">MSDKVLVIGGTGKTGAPLVHRLIEAGIPVRSATRSGTAPAGAEGIAFDWFNANTFQSALEGVSAVYVVAPVGHNSPVDIVAPFIDQAIAGGTRRFALLSSSLLEEGGPAMGQIHTVLKERAPEWSVLRPSWFMQNFINEPHLSSICKEDSIYSATEEGQVPFIAVEDIAEVAFHALTSDTPLGQDLLLTGGNLLTYGDVADIIGKARGKPVQHVRLTVEQLASWHQKNGLGADYAMMLAGLDGLIASGAEARTTTVISEISGREPVAFAAFADQNADVWK</sequence>
<dbReference type="InterPro" id="IPR051604">
    <property type="entry name" value="Ergot_Alk_Oxidoreductase"/>
</dbReference>
<accession>A0A841J633</accession>
<dbReference type="Pfam" id="PF05368">
    <property type="entry name" value="NmrA"/>
    <property type="match status" value="1"/>
</dbReference>
<dbReference type="InterPro" id="IPR008030">
    <property type="entry name" value="NmrA-like"/>
</dbReference>
<evidence type="ECO:0000256" key="2">
    <source>
        <dbReference type="ARBA" id="ARBA00005372"/>
    </source>
</evidence>
<evidence type="ECO:0000256" key="4">
    <source>
        <dbReference type="ARBA" id="ARBA00023002"/>
    </source>
</evidence>
<dbReference type="Gene3D" id="3.40.50.720">
    <property type="entry name" value="NAD(P)-binding Rossmann-like Domain"/>
    <property type="match status" value="1"/>
</dbReference>
<dbReference type="SUPFAM" id="SSF51735">
    <property type="entry name" value="NAD(P)-binding Rossmann-fold domains"/>
    <property type="match status" value="1"/>
</dbReference>
<evidence type="ECO:0000259" key="5">
    <source>
        <dbReference type="Pfam" id="PF05368"/>
    </source>
</evidence>
<comment type="similarity">
    <text evidence="2">Belongs to the fgaFS/easG family.</text>
</comment>
<dbReference type="Gene3D" id="3.90.25.10">
    <property type="entry name" value="UDP-galactose 4-epimerase, domain 1"/>
    <property type="match status" value="1"/>
</dbReference>
<dbReference type="AlphaFoldDB" id="A0A841J633"/>
<dbReference type="InterPro" id="IPR019901">
    <property type="entry name" value="Ergot_alkaloid_biosynthesis"/>
</dbReference>
<dbReference type="PANTHER" id="PTHR43162:SF1">
    <property type="entry name" value="PRESTALK A DIFFERENTIATION PROTEIN A"/>
    <property type="match status" value="1"/>
</dbReference>
<proteinExistence type="inferred from homology"/>
<dbReference type="GO" id="GO:0009820">
    <property type="term" value="P:alkaloid metabolic process"/>
    <property type="evidence" value="ECO:0007669"/>
    <property type="project" value="UniProtKB-KW"/>
</dbReference>
<dbReference type="PANTHER" id="PTHR43162">
    <property type="match status" value="1"/>
</dbReference>